<name>A0A285PSU0_9FIRM</name>
<dbReference type="AlphaFoldDB" id="A0A285PSU0"/>
<protein>
    <submittedName>
        <fullName evidence="1">Bacterial mobilisation</fullName>
    </submittedName>
</protein>
<reference evidence="2" key="1">
    <citation type="submission" date="2017-09" db="EMBL/GenBank/DDBJ databases">
        <authorList>
            <person name="Shetty A S."/>
        </authorList>
    </citation>
    <scope>NUCLEOTIDE SEQUENCE [LARGE SCALE GENOMIC DNA]</scope>
</reference>
<keyword evidence="2" id="KW-1185">Reference proteome</keyword>
<dbReference type="Proteomes" id="UP000217549">
    <property type="component" value="Chromosome I"/>
</dbReference>
<sequence>MGRDKTFLIRFTEEEFALLEEYAEKDAATHTKKTKEKNISAYIRKCIFSSARQPWELKKELKELSYQVRKIGVNINQAVTKINSGYGSPSDIRMLQQCLADVENRVKGVEMQIEKNYGDNETHAHQSG</sequence>
<gene>
    <name evidence="1" type="ORF">EHLA_2048</name>
</gene>
<evidence type="ECO:0000313" key="1">
    <source>
        <dbReference type="EMBL" id="SOB72681.1"/>
    </source>
</evidence>
<accession>A0A285PSU0</accession>
<proteinExistence type="predicted"/>
<dbReference type="KEGG" id="ehl:EHLA_2048"/>
<dbReference type="RefSeq" id="WP_096240665.1">
    <property type="nucleotide sequence ID" value="NZ_LT907978.1"/>
</dbReference>
<evidence type="ECO:0000313" key="2">
    <source>
        <dbReference type="Proteomes" id="UP000217549"/>
    </source>
</evidence>
<dbReference type="EMBL" id="LT907978">
    <property type="protein sequence ID" value="SOB72681.1"/>
    <property type="molecule type" value="Genomic_DNA"/>
</dbReference>
<organism evidence="1 2">
    <name type="scientific">Anaerobutyricum hallii</name>
    <dbReference type="NCBI Taxonomy" id="39488"/>
    <lineage>
        <taxon>Bacteria</taxon>
        <taxon>Bacillati</taxon>
        <taxon>Bacillota</taxon>
        <taxon>Clostridia</taxon>
        <taxon>Lachnospirales</taxon>
        <taxon>Lachnospiraceae</taxon>
        <taxon>Anaerobutyricum</taxon>
    </lineage>
</organism>